<name>D9WS61_9ACTN</name>
<proteinExistence type="predicted"/>
<sequence length="393" mass="43122">MSGTRPAERRLSGGHALHCPVTLPPGDKPAHWSGAVSRALLSVDMRLERPDQWSARITAEGLGPVQIASIDSDPLTISRDPGHILADGRDCLMARLQESGTSTVHQDGRTESLLPGALAFYDASHPFTLVMPEAYRAKVLVMPRRALGLSEAELPHLIARPIQPDTALSAMLLPIISRLADGAGPHPWPIRRQIARTLLDLLATLATGVLDTLDTLGTGDMEDRRAGADRAHLARVHAFINKHLADSGLSPETIARHHGISVRYLHKLFQEHGTTVGRWIRQRRLEECRKELARGGRSSRTVAAVAQHWGFISPAHFSRVFRAAYGMSPREWQALWREPVGAAREQPHDRARDRAGERADERRPHATTLVGPARALMDDKPCAPGQGGARRRA</sequence>
<dbReference type="AlphaFoldDB" id="D9WS61"/>
<keyword evidence="3" id="KW-0804">Transcription</keyword>
<feature type="region of interest" description="Disordered" evidence="4">
    <location>
        <begin position="341"/>
        <end position="393"/>
    </location>
</feature>
<dbReference type="Pfam" id="PF14525">
    <property type="entry name" value="AraC_binding_2"/>
    <property type="match status" value="1"/>
</dbReference>
<protein>
    <submittedName>
        <fullName evidence="6">AraC family transcriptional regulator</fullName>
    </submittedName>
</protein>
<dbReference type="PROSITE" id="PS01124">
    <property type="entry name" value="HTH_ARAC_FAMILY_2"/>
    <property type="match status" value="1"/>
</dbReference>
<dbReference type="InterPro" id="IPR050204">
    <property type="entry name" value="AraC_XylS_family_regulators"/>
</dbReference>
<dbReference type="HOGENOM" id="CLU_049704_0_1_11"/>
<evidence type="ECO:0000259" key="5">
    <source>
        <dbReference type="PROSITE" id="PS01124"/>
    </source>
</evidence>
<keyword evidence="7" id="KW-1185">Reference proteome</keyword>
<dbReference type="PRINTS" id="PR00032">
    <property type="entry name" value="HTHARAC"/>
</dbReference>
<dbReference type="PANTHER" id="PTHR46796">
    <property type="entry name" value="HTH-TYPE TRANSCRIPTIONAL ACTIVATOR RHAS-RELATED"/>
    <property type="match status" value="1"/>
</dbReference>
<evidence type="ECO:0000313" key="7">
    <source>
        <dbReference type="Proteomes" id="UP000003963"/>
    </source>
</evidence>
<dbReference type="InterPro" id="IPR020449">
    <property type="entry name" value="Tscrpt_reg_AraC-type_HTH"/>
</dbReference>
<evidence type="ECO:0000256" key="1">
    <source>
        <dbReference type="ARBA" id="ARBA00023015"/>
    </source>
</evidence>
<dbReference type="Pfam" id="PF12833">
    <property type="entry name" value="HTH_18"/>
    <property type="match status" value="1"/>
</dbReference>
<dbReference type="SUPFAM" id="SSF46689">
    <property type="entry name" value="Homeodomain-like"/>
    <property type="match status" value="1"/>
</dbReference>
<feature type="region of interest" description="Disordered" evidence="4">
    <location>
        <begin position="1"/>
        <end position="30"/>
    </location>
</feature>
<dbReference type="InterPro" id="IPR035418">
    <property type="entry name" value="AraC-bd_2"/>
</dbReference>
<feature type="compositionally biased region" description="Basic and acidic residues" evidence="4">
    <location>
        <begin position="1"/>
        <end position="11"/>
    </location>
</feature>
<evidence type="ECO:0000256" key="4">
    <source>
        <dbReference type="SAM" id="MobiDB-lite"/>
    </source>
</evidence>
<dbReference type="InterPro" id="IPR018060">
    <property type="entry name" value="HTH_AraC"/>
</dbReference>
<reference evidence="6 7" key="1">
    <citation type="submission" date="2009-02" db="EMBL/GenBank/DDBJ databases">
        <title>Annotation of Streptomyces hygroscopicus strain ATCC 53653.</title>
        <authorList>
            <consortium name="The Broad Institute Genome Sequencing Platform"/>
            <consortium name="Broad Institute Microbial Sequencing Center"/>
            <person name="Fischbach M."/>
            <person name="Godfrey P."/>
            <person name="Ward D."/>
            <person name="Young S."/>
            <person name="Zeng Q."/>
            <person name="Koehrsen M."/>
            <person name="Alvarado L."/>
            <person name="Berlin A.M."/>
            <person name="Bochicchio J."/>
            <person name="Borenstein D."/>
            <person name="Chapman S.B."/>
            <person name="Chen Z."/>
            <person name="Engels R."/>
            <person name="Freedman E."/>
            <person name="Gellesch M."/>
            <person name="Goldberg J."/>
            <person name="Griggs A."/>
            <person name="Gujja S."/>
            <person name="Heilman E.R."/>
            <person name="Heiman D.I."/>
            <person name="Hepburn T.A."/>
            <person name="Howarth C."/>
            <person name="Jen D."/>
            <person name="Larson L."/>
            <person name="Lewis B."/>
            <person name="Mehta T."/>
            <person name="Park D."/>
            <person name="Pearson M."/>
            <person name="Richards J."/>
            <person name="Roberts A."/>
            <person name="Saif S."/>
            <person name="Shea T.D."/>
            <person name="Shenoy N."/>
            <person name="Sisk P."/>
            <person name="Stolte C."/>
            <person name="Sykes S.N."/>
            <person name="Thomson T."/>
            <person name="Walk T."/>
            <person name="White J."/>
            <person name="Yandava C."/>
            <person name="Straight P."/>
            <person name="Clardy J."/>
            <person name="Hung D."/>
            <person name="Kolter R."/>
            <person name="Mekalanos J."/>
            <person name="Walker S."/>
            <person name="Walsh C.T."/>
            <person name="Wieland-Brown L.C."/>
            <person name="Haas B."/>
            <person name="Nusbaum C."/>
            <person name="Birren B."/>
        </authorList>
    </citation>
    <scope>NUCLEOTIDE SEQUENCE [LARGE SCALE GENOMIC DNA]</scope>
    <source>
        <strain evidence="6 7">ATCC 53653</strain>
    </source>
</reference>
<dbReference type="STRING" id="457427.SSOG_08019"/>
<keyword evidence="2" id="KW-0238">DNA-binding</keyword>
<feature type="domain" description="HTH araC/xylS-type" evidence="5">
    <location>
        <begin position="234"/>
        <end position="335"/>
    </location>
</feature>
<keyword evidence="1" id="KW-0805">Transcription regulation</keyword>
<dbReference type="Proteomes" id="UP000003963">
    <property type="component" value="Unassembled WGS sequence"/>
</dbReference>
<organism evidence="6 7">
    <name type="scientific">Streptomyces himastatinicus ATCC 53653</name>
    <dbReference type="NCBI Taxonomy" id="457427"/>
    <lineage>
        <taxon>Bacteria</taxon>
        <taxon>Bacillati</taxon>
        <taxon>Actinomycetota</taxon>
        <taxon>Actinomycetes</taxon>
        <taxon>Kitasatosporales</taxon>
        <taxon>Streptomycetaceae</taxon>
        <taxon>Streptomyces</taxon>
        <taxon>Streptomyces violaceusniger group</taxon>
    </lineage>
</organism>
<feature type="compositionally biased region" description="Basic and acidic residues" evidence="4">
    <location>
        <begin position="345"/>
        <end position="364"/>
    </location>
</feature>
<dbReference type="EMBL" id="GG657754">
    <property type="protein sequence ID" value="EFL28305.1"/>
    <property type="molecule type" value="Genomic_DNA"/>
</dbReference>
<dbReference type="SMART" id="SM00342">
    <property type="entry name" value="HTH_ARAC"/>
    <property type="match status" value="1"/>
</dbReference>
<dbReference type="GO" id="GO:0003700">
    <property type="term" value="F:DNA-binding transcription factor activity"/>
    <property type="evidence" value="ECO:0007669"/>
    <property type="project" value="InterPro"/>
</dbReference>
<gene>
    <name evidence="6" type="ORF">SSOG_08019</name>
</gene>
<accession>D9WS61</accession>
<evidence type="ECO:0000313" key="6">
    <source>
        <dbReference type="EMBL" id="EFL28305.1"/>
    </source>
</evidence>
<dbReference type="GO" id="GO:0043565">
    <property type="term" value="F:sequence-specific DNA binding"/>
    <property type="evidence" value="ECO:0007669"/>
    <property type="project" value="InterPro"/>
</dbReference>
<dbReference type="InterPro" id="IPR009057">
    <property type="entry name" value="Homeodomain-like_sf"/>
</dbReference>
<evidence type="ECO:0000256" key="3">
    <source>
        <dbReference type="ARBA" id="ARBA00023163"/>
    </source>
</evidence>
<evidence type="ECO:0000256" key="2">
    <source>
        <dbReference type="ARBA" id="ARBA00023125"/>
    </source>
</evidence>
<dbReference type="Gene3D" id="1.10.10.60">
    <property type="entry name" value="Homeodomain-like"/>
    <property type="match status" value="1"/>
</dbReference>
<dbReference type="PANTHER" id="PTHR46796:SF6">
    <property type="entry name" value="ARAC SUBFAMILY"/>
    <property type="match status" value="1"/>
</dbReference>